<evidence type="ECO:0000256" key="1">
    <source>
        <dbReference type="SAM" id="Phobius"/>
    </source>
</evidence>
<name>A0A2A3YK51_9MICO</name>
<dbReference type="GeneID" id="95326528"/>
<gene>
    <name evidence="2" type="ORF">CIK66_05645</name>
</gene>
<reference evidence="2 3" key="1">
    <citation type="journal article" date="2017" name="Elife">
        <title>Extensive horizontal gene transfer in cheese-associated bacteria.</title>
        <authorList>
            <person name="Bonham K.S."/>
            <person name="Wolfe B.E."/>
            <person name="Dutton R.J."/>
        </authorList>
    </citation>
    <scope>NUCLEOTIDE SEQUENCE [LARGE SCALE GENOMIC DNA]</scope>
    <source>
        <strain evidence="2 3">341_9</strain>
    </source>
</reference>
<dbReference type="Proteomes" id="UP000218598">
    <property type="component" value="Unassembled WGS sequence"/>
</dbReference>
<dbReference type="OrthoDB" id="4793444at2"/>
<proteinExistence type="predicted"/>
<evidence type="ECO:0000313" key="2">
    <source>
        <dbReference type="EMBL" id="PCC40122.1"/>
    </source>
</evidence>
<sequence>MSDDLRNELLPLLWRLGAGVAMALTGVGVCAVFDLLIPLPGPIAAGLVIGAAWWALHDAPPRADDVDAPRVDLDADYALPHARDMRVRRLEDLIHGAQPSRRMTSRGLARTLGDIADERATDPAAAPLSDGLRHLIAEARHPDAENHPVGPIDRRTLHRYLRELATGEERDR</sequence>
<dbReference type="RefSeq" id="WP_096163905.1">
    <property type="nucleotide sequence ID" value="NZ_JBQQHC010000001.1"/>
</dbReference>
<keyword evidence="3" id="KW-1185">Reference proteome</keyword>
<dbReference type="AlphaFoldDB" id="A0A2A3YK51"/>
<accession>A0A2A3YK51</accession>
<feature type="transmembrane region" description="Helical" evidence="1">
    <location>
        <begin position="39"/>
        <end position="56"/>
    </location>
</feature>
<dbReference type="EMBL" id="NRGR01000008">
    <property type="protein sequence ID" value="PCC40122.1"/>
    <property type="molecule type" value="Genomic_DNA"/>
</dbReference>
<evidence type="ECO:0000313" key="3">
    <source>
        <dbReference type="Proteomes" id="UP000218598"/>
    </source>
</evidence>
<feature type="transmembrane region" description="Helical" evidence="1">
    <location>
        <begin position="12"/>
        <end position="33"/>
    </location>
</feature>
<keyword evidence="1" id="KW-0472">Membrane</keyword>
<keyword evidence="1" id="KW-1133">Transmembrane helix</keyword>
<keyword evidence="1" id="KW-0812">Transmembrane</keyword>
<comment type="caution">
    <text evidence="2">The sequence shown here is derived from an EMBL/GenBank/DDBJ whole genome shotgun (WGS) entry which is preliminary data.</text>
</comment>
<organism evidence="2 3">
    <name type="scientific">Brachybacterium alimentarium</name>
    <dbReference type="NCBI Taxonomy" id="47845"/>
    <lineage>
        <taxon>Bacteria</taxon>
        <taxon>Bacillati</taxon>
        <taxon>Actinomycetota</taxon>
        <taxon>Actinomycetes</taxon>
        <taxon>Micrococcales</taxon>
        <taxon>Dermabacteraceae</taxon>
        <taxon>Brachybacterium</taxon>
    </lineage>
</organism>
<protein>
    <submittedName>
        <fullName evidence="2">Uncharacterized protein</fullName>
    </submittedName>
</protein>